<dbReference type="AlphaFoldDB" id="A0ABD5Z7Z7"/>
<organism evidence="2 3">
    <name type="scientific">Halospeciosus flavus</name>
    <dbReference type="NCBI Taxonomy" id="3032283"/>
    <lineage>
        <taxon>Archaea</taxon>
        <taxon>Methanobacteriati</taxon>
        <taxon>Methanobacteriota</taxon>
        <taxon>Stenosarchaea group</taxon>
        <taxon>Halobacteria</taxon>
        <taxon>Halobacteriales</taxon>
        <taxon>Halobacteriaceae</taxon>
        <taxon>Halospeciosus</taxon>
    </lineage>
</organism>
<keyword evidence="3" id="KW-1185">Reference proteome</keyword>
<evidence type="ECO:0000256" key="1">
    <source>
        <dbReference type="SAM" id="MobiDB-lite"/>
    </source>
</evidence>
<accession>A0ABD5Z7Z7</accession>
<proteinExistence type="predicted"/>
<reference evidence="2 3" key="1">
    <citation type="journal article" date="2019" name="Int. J. Syst. Evol. Microbiol.">
        <title>The Global Catalogue of Microorganisms (GCM) 10K type strain sequencing project: providing services to taxonomists for standard genome sequencing and annotation.</title>
        <authorList>
            <consortium name="The Broad Institute Genomics Platform"/>
            <consortium name="The Broad Institute Genome Sequencing Center for Infectious Disease"/>
            <person name="Wu L."/>
            <person name="Ma J."/>
        </authorList>
    </citation>
    <scope>NUCLEOTIDE SEQUENCE [LARGE SCALE GENOMIC DNA]</scope>
    <source>
        <strain evidence="2 3">XZGYJ-43</strain>
    </source>
</reference>
<dbReference type="Proteomes" id="UP001596447">
    <property type="component" value="Unassembled WGS sequence"/>
</dbReference>
<name>A0ABD5Z7Z7_9EURY</name>
<feature type="compositionally biased region" description="Basic and acidic residues" evidence="1">
    <location>
        <begin position="173"/>
        <end position="182"/>
    </location>
</feature>
<feature type="region of interest" description="Disordered" evidence="1">
    <location>
        <begin position="160"/>
        <end position="182"/>
    </location>
</feature>
<protein>
    <submittedName>
        <fullName evidence="2">Uncharacterized protein</fullName>
    </submittedName>
</protein>
<gene>
    <name evidence="2" type="ORF">ACFQJ9_18155</name>
</gene>
<evidence type="ECO:0000313" key="3">
    <source>
        <dbReference type="Proteomes" id="UP001596447"/>
    </source>
</evidence>
<sequence>MAGEFYDALGTVTGYALELGDDVRTFQYDVEGTEVAGLRVDRNDNRVRLTGFRGDRSFLVEYVFRVSDHLDGGVEALDEETLDRAHEAAAEAVHDTDASIRRLTAGDGEGQRWDGYAVQDRLYPFDAGFGLREYNETVKGVVRAGVPVARAAAEELDAVSEDVVPGTAESEEEPRRIDRMYE</sequence>
<evidence type="ECO:0000313" key="2">
    <source>
        <dbReference type="EMBL" id="MFC7201304.1"/>
    </source>
</evidence>
<comment type="caution">
    <text evidence="2">The sequence shown here is derived from an EMBL/GenBank/DDBJ whole genome shotgun (WGS) entry which is preliminary data.</text>
</comment>
<dbReference type="RefSeq" id="WP_279528055.1">
    <property type="nucleotide sequence ID" value="NZ_CP122312.1"/>
</dbReference>
<dbReference type="EMBL" id="JBHTAR010000011">
    <property type="protein sequence ID" value="MFC7201304.1"/>
    <property type="molecule type" value="Genomic_DNA"/>
</dbReference>